<keyword evidence="2" id="KW-1185">Reference proteome</keyword>
<dbReference type="OrthoDB" id="10572875at2759"/>
<proteinExistence type="predicted"/>
<gene>
    <name evidence="1" type="ORF">NLJ89_g10695</name>
</gene>
<dbReference type="Proteomes" id="UP001148786">
    <property type="component" value="Unassembled WGS sequence"/>
</dbReference>
<evidence type="ECO:0000313" key="1">
    <source>
        <dbReference type="EMBL" id="KAJ3495017.1"/>
    </source>
</evidence>
<sequence>MSSSHSTPTTKVTHILSTLKNAAGPQEREGIRTVVRKALTEGRLDGETVALLLSSSDFLAQPRAGKVDAISKQAEALIEASKQKQTRIKEPTFQDVRFFLNASLNGLI</sequence>
<dbReference type="EMBL" id="JANKHO010002070">
    <property type="protein sequence ID" value="KAJ3495017.1"/>
    <property type="molecule type" value="Genomic_DNA"/>
</dbReference>
<protein>
    <submittedName>
        <fullName evidence="1">Uncharacterized protein</fullName>
    </submittedName>
</protein>
<reference evidence="1" key="1">
    <citation type="submission" date="2022-07" db="EMBL/GenBank/DDBJ databases">
        <title>Genome Sequence of Agrocybe chaxingu.</title>
        <authorList>
            <person name="Buettner E."/>
        </authorList>
    </citation>
    <scope>NUCLEOTIDE SEQUENCE</scope>
    <source>
        <strain evidence="1">MP-N11</strain>
    </source>
</reference>
<evidence type="ECO:0000313" key="2">
    <source>
        <dbReference type="Proteomes" id="UP001148786"/>
    </source>
</evidence>
<dbReference type="AlphaFoldDB" id="A0A9W8JXN0"/>
<accession>A0A9W8JXN0</accession>
<comment type="caution">
    <text evidence="1">The sequence shown here is derived from an EMBL/GenBank/DDBJ whole genome shotgun (WGS) entry which is preliminary data.</text>
</comment>
<organism evidence="1 2">
    <name type="scientific">Agrocybe chaxingu</name>
    <dbReference type="NCBI Taxonomy" id="84603"/>
    <lineage>
        <taxon>Eukaryota</taxon>
        <taxon>Fungi</taxon>
        <taxon>Dikarya</taxon>
        <taxon>Basidiomycota</taxon>
        <taxon>Agaricomycotina</taxon>
        <taxon>Agaricomycetes</taxon>
        <taxon>Agaricomycetidae</taxon>
        <taxon>Agaricales</taxon>
        <taxon>Agaricineae</taxon>
        <taxon>Strophariaceae</taxon>
        <taxon>Agrocybe</taxon>
    </lineage>
</organism>
<name>A0A9W8JXN0_9AGAR</name>